<keyword evidence="2" id="KW-1185">Reference proteome</keyword>
<organism evidence="1 2">
    <name type="scientific">Swingsia samuiensis</name>
    <dbReference type="NCBI Taxonomy" id="1293412"/>
    <lineage>
        <taxon>Bacteria</taxon>
        <taxon>Pseudomonadati</taxon>
        <taxon>Pseudomonadota</taxon>
        <taxon>Alphaproteobacteria</taxon>
        <taxon>Acetobacterales</taxon>
        <taxon>Acetobacteraceae</taxon>
        <taxon>Swingsia</taxon>
    </lineage>
</organism>
<reference evidence="1 2" key="1">
    <citation type="submission" date="2019-03" db="EMBL/GenBank/DDBJ databases">
        <title>The complete genome sequence of Swingsia samuiensis NBRC107927(T).</title>
        <authorList>
            <person name="Chua K.-O."/>
            <person name="Chan K.-G."/>
            <person name="See-Too W.-S."/>
        </authorList>
    </citation>
    <scope>NUCLEOTIDE SEQUENCE [LARGE SCALE GENOMIC DNA]</scope>
    <source>
        <strain evidence="1 2">AH83</strain>
    </source>
</reference>
<dbReference type="OrthoDB" id="7276760at2"/>
<proteinExistence type="predicted"/>
<sequence>MLVRLFGSAISLGSVFAASLLLSGCVQKPVVQRVIPPNPFGYQKLSAVCRVSPVTTAPDGTMSVNIAIRSDDGLCALSLQQTGGGNYASFGVNPAPEHGKAFFYNYDNHTYLTYTAETAYAGSDTFTAELVAGPGKKRDHLVAHITVDATGVVAAKPAVAPAATKATRSKRAVRHVTHRRAKHR</sequence>
<name>A0A4Y6UK87_9PROT</name>
<accession>A0A4Y6UK87</accession>
<dbReference type="PROSITE" id="PS51257">
    <property type="entry name" value="PROKAR_LIPOPROTEIN"/>
    <property type="match status" value="1"/>
</dbReference>
<evidence type="ECO:0000313" key="2">
    <source>
        <dbReference type="Proteomes" id="UP000316313"/>
    </source>
</evidence>
<protein>
    <submittedName>
        <fullName evidence="1">Uncharacterized protein</fullName>
    </submittedName>
</protein>
<evidence type="ECO:0000313" key="1">
    <source>
        <dbReference type="EMBL" id="QDH17972.1"/>
    </source>
</evidence>
<dbReference type="AlphaFoldDB" id="A0A4Y6UK87"/>
<dbReference type="KEGG" id="ssam:E3D00_03540"/>
<gene>
    <name evidence="1" type="ORF">E3D00_03540</name>
</gene>
<dbReference type="EMBL" id="CP038141">
    <property type="protein sequence ID" value="QDH17972.1"/>
    <property type="molecule type" value="Genomic_DNA"/>
</dbReference>
<dbReference type="Proteomes" id="UP000316313">
    <property type="component" value="Chromosome"/>
</dbReference>